<proteinExistence type="predicted"/>
<evidence type="ECO:0000313" key="4">
    <source>
        <dbReference type="Proteomes" id="UP001595962"/>
    </source>
</evidence>
<feature type="domain" description="GGDEF" evidence="2">
    <location>
        <begin position="406"/>
        <end position="541"/>
    </location>
</feature>
<keyword evidence="4" id="KW-1185">Reference proteome</keyword>
<dbReference type="SMART" id="SM00052">
    <property type="entry name" value="EAL"/>
    <property type="match status" value="1"/>
</dbReference>
<dbReference type="InterPro" id="IPR000160">
    <property type="entry name" value="GGDEF_dom"/>
</dbReference>
<protein>
    <submittedName>
        <fullName evidence="3">EAL domain-containing protein</fullName>
    </submittedName>
</protein>
<dbReference type="SMART" id="SM00065">
    <property type="entry name" value="GAF"/>
    <property type="match status" value="2"/>
</dbReference>
<feature type="domain" description="EAL" evidence="1">
    <location>
        <begin position="550"/>
        <end position="801"/>
    </location>
</feature>
<dbReference type="InterPro" id="IPR043128">
    <property type="entry name" value="Rev_trsase/Diguanyl_cyclase"/>
</dbReference>
<dbReference type="InterPro" id="IPR003018">
    <property type="entry name" value="GAF"/>
</dbReference>
<evidence type="ECO:0000259" key="2">
    <source>
        <dbReference type="PROSITE" id="PS50887"/>
    </source>
</evidence>
<evidence type="ECO:0000313" key="3">
    <source>
        <dbReference type="EMBL" id="MFC4656690.1"/>
    </source>
</evidence>
<reference evidence="4" key="1">
    <citation type="journal article" date="2019" name="Int. J. Syst. Evol. Microbiol.">
        <title>The Global Catalogue of Microorganisms (GCM) 10K type strain sequencing project: providing services to taxonomists for standard genome sequencing and annotation.</title>
        <authorList>
            <consortium name="The Broad Institute Genomics Platform"/>
            <consortium name="The Broad Institute Genome Sequencing Center for Infectious Disease"/>
            <person name="Wu L."/>
            <person name="Ma J."/>
        </authorList>
    </citation>
    <scope>NUCLEOTIDE SEQUENCE [LARGE SCALE GENOMIC DNA]</scope>
    <source>
        <strain evidence="4">DT28</strain>
    </source>
</reference>
<dbReference type="PROSITE" id="PS50883">
    <property type="entry name" value="EAL"/>
    <property type="match status" value="1"/>
</dbReference>
<dbReference type="RefSeq" id="WP_377335992.1">
    <property type="nucleotide sequence ID" value="NZ_JBHSGB010000017.1"/>
</dbReference>
<dbReference type="Proteomes" id="UP001595962">
    <property type="component" value="Unassembled WGS sequence"/>
</dbReference>
<evidence type="ECO:0000259" key="1">
    <source>
        <dbReference type="PROSITE" id="PS50883"/>
    </source>
</evidence>
<dbReference type="InterPro" id="IPR001633">
    <property type="entry name" value="EAL_dom"/>
</dbReference>
<dbReference type="PANTHER" id="PTHR44757">
    <property type="entry name" value="DIGUANYLATE CYCLASE DGCP"/>
    <property type="match status" value="1"/>
</dbReference>
<dbReference type="Gene3D" id="3.30.450.40">
    <property type="match status" value="2"/>
</dbReference>
<dbReference type="Gene3D" id="3.30.70.270">
    <property type="match status" value="1"/>
</dbReference>
<dbReference type="CDD" id="cd01948">
    <property type="entry name" value="EAL"/>
    <property type="match status" value="1"/>
</dbReference>
<dbReference type="SUPFAM" id="SSF55781">
    <property type="entry name" value="GAF domain-like"/>
    <property type="match status" value="2"/>
</dbReference>
<organism evidence="3 4">
    <name type="scientific">Rheinheimera marina</name>
    <dbReference type="NCBI Taxonomy" id="1774958"/>
    <lineage>
        <taxon>Bacteria</taxon>
        <taxon>Pseudomonadati</taxon>
        <taxon>Pseudomonadota</taxon>
        <taxon>Gammaproteobacteria</taxon>
        <taxon>Chromatiales</taxon>
        <taxon>Chromatiaceae</taxon>
        <taxon>Rheinheimera</taxon>
    </lineage>
</organism>
<dbReference type="InterPro" id="IPR052155">
    <property type="entry name" value="Biofilm_reg_signaling"/>
</dbReference>
<dbReference type="CDD" id="cd01949">
    <property type="entry name" value="GGDEF"/>
    <property type="match status" value="1"/>
</dbReference>
<dbReference type="SMART" id="SM00267">
    <property type="entry name" value="GGDEF"/>
    <property type="match status" value="1"/>
</dbReference>
<comment type="caution">
    <text evidence="3">The sequence shown here is derived from an EMBL/GenBank/DDBJ whole genome shotgun (WGS) entry which is preliminary data.</text>
</comment>
<dbReference type="Pfam" id="PF13185">
    <property type="entry name" value="GAF_2"/>
    <property type="match status" value="2"/>
</dbReference>
<dbReference type="SUPFAM" id="SSF55073">
    <property type="entry name" value="Nucleotide cyclase"/>
    <property type="match status" value="1"/>
</dbReference>
<dbReference type="InterPro" id="IPR035919">
    <property type="entry name" value="EAL_sf"/>
</dbReference>
<dbReference type="Pfam" id="PF00990">
    <property type="entry name" value="GGDEF"/>
    <property type="match status" value="1"/>
</dbReference>
<dbReference type="Gene3D" id="3.20.20.450">
    <property type="entry name" value="EAL domain"/>
    <property type="match status" value="1"/>
</dbReference>
<name>A0ABV9JR55_9GAMM</name>
<sequence length="801" mass="89874">MTTVASQKPEIQTPDPLTAELVRLQQENHHLRLINQFAIELHDLSNPDEVLDYAAKQVVAGLGFVDCAIFIFDAKTQLLKRKAGSGTRDLPVHLGVAELSLEQGLVGYAARQKQSVLVNDTRQDPYYVPDYFPSLSELVVPILDQGELLGVIDCEHSQLGFFQSAHQLVLEKVASILASKLRKAQMLQRLEQSVSQLEYAERLQKALYQIAAFSSFADEFSGFYQRLHQIVNSLIYAPNFYIALYDDATELLHFPYFADTEDDEIDPNQAFGKDVLEHSLTGYVFRTNQALLIDKAQMLAFDRAHQIRIYGSVPECWLGVPFVGSDTIRGVVVVQSYMPHIHYSERDLELLTFVSQHISNALERVFSEKRLQHQALHDALTGLPNRSLLLDRIEQAFKRMQRFPANQLAVMYLDLDRFKAVNDSLGHPVGDAFLVEVGRLLKNCMRQSDTLARLGGDEFAVVLEDIGSVQDVTEVAQRICDSLQQPILVAGHLLQSSCSIGIALTNAREGLTGADELIRRADIAMYQAKQDGRGLFRLYQEHMGRQDSEEFQLDQDIKAALTQQQFQLHYQPIFALGSPRLLGFEALIRWPHPQKGWIAPDQFIPFAEQHGLISRIDRYVLQQAVAQLVAWQAHWPEHCYISVNVSGLAFSEANFATQLLELIADAGIKPAWLAIEITERALIENIAQARTALKELRLAGVKVLLDDFGTGYSSLSYLNEFKLDVLKIDRSFIASMKPKIQDNPVINTVIALAKTLDLLVVAEGIENQCQCELLKSLGCDAGQGYWFSRPVPAADAVCWLS</sequence>
<dbReference type="InterPro" id="IPR029787">
    <property type="entry name" value="Nucleotide_cyclase"/>
</dbReference>
<dbReference type="NCBIfam" id="TIGR00254">
    <property type="entry name" value="GGDEF"/>
    <property type="match status" value="1"/>
</dbReference>
<gene>
    <name evidence="3" type="ORF">ACFO3I_16850</name>
</gene>
<dbReference type="PANTHER" id="PTHR44757:SF2">
    <property type="entry name" value="BIOFILM ARCHITECTURE MAINTENANCE PROTEIN MBAA"/>
    <property type="match status" value="1"/>
</dbReference>
<dbReference type="PROSITE" id="PS50887">
    <property type="entry name" value="GGDEF"/>
    <property type="match status" value="1"/>
</dbReference>
<dbReference type="Pfam" id="PF00563">
    <property type="entry name" value="EAL"/>
    <property type="match status" value="1"/>
</dbReference>
<dbReference type="EMBL" id="JBHSGB010000017">
    <property type="protein sequence ID" value="MFC4656690.1"/>
    <property type="molecule type" value="Genomic_DNA"/>
</dbReference>
<dbReference type="InterPro" id="IPR029016">
    <property type="entry name" value="GAF-like_dom_sf"/>
</dbReference>
<dbReference type="SUPFAM" id="SSF141868">
    <property type="entry name" value="EAL domain-like"/>
    <property type="match status" value="1"/>
</dbReference>
<accession>A0ABV9JR55</accession>